<evidence type="ECO:0000256" key="8">
    <source>
        <dbReference type="PIRSR" id="PIRSR005091-1"/>
    </source>
</evidence>
<evidence type="ECO:0000256" key="4">
    <source>
        <dbReference type="ARBA" id="ARBA00022475"/>
    </source>
</evidence>
<dbReference type="AlphaFoldDB" id="A0A1M5ZI25"/>
<keyword evidence="6 11" id="KW-1133">Transmembrane helix</keyword>
<evidence type="ECO:0000313" key="14">
    <source>
        <dbReference type="Proteomes" id="UP000184241"/>
    </source>
</evidence>
<dbReference type="GO" id="GO:0005886">
    <property type="term" value="C:plasma membrane"/>
    <property type="evidence" value="ECO:0007669"/>
    <property type="project" value="UniProtKB-SubCell"/>
</dbReference>
<feature type="binding site" evidence="10">
    <location>
        <position position="480"/>
    </location>
    <ligand>
        <name>Mn(2+)</name>
        <dbReference type="ChEBI" id="CHEBI:29035"/>
    </ligand>
</feature>
<evidence type="ECO:0000256" key="6">
    <source>
        <dbReference type="ARBA" id="ARBA00022989"/>
    </source>
</evidence>
<dbReference type="Proteomes" id="UP000184241">
    <property type="component" value="Unassembled WGS sequence"/>
</dbReference>
<evidence type="ECO:0000256" key="2">
    <source>
        <dbReference type="ARBA" id="ARBA00004936"/>
    </source>
</evidence>
<comment type="subcellular location">
    <subcellularLocation>
        <location evidence="1">Cell membrane</location>
        <topology evidence="1">Multi-pass membrane protein</topology>
    </subcellularLocation>
</comment>
<dbReference type="PIRSF" id="PIRSF005091">
    <property type="entry name" value="Mmb_sulf_HI1246"/>
    <property type="match status" value="1"/>
</dbReference>
<feature type="active site" evidence="8">
    <location>
        <position position="306"/>
    </location>
</feature>
<feature type="binding site" evidence="10">
    <location>
        <position position="264"/>
    </location>
    <ligand>
        <name>Mn(2+)</name>
        <dbReference type="ChEBI" id="CHEBI:29035"/>
    </ligand>
</feature>
<feature type="binding site" evidence="9">
    <location>
        <position position="420"/>
    </location>
    <ligand>
        <name>substrate</name>
    </ligand>
</feature>
<evidence type="ECO:0000259" key="12">
    <source>
        <dbReference type="Pfam" id="PF00884"/>
    </source>
</evidence>
<keyword evidence="5 11" id="KW-0812">Transmembrane</keyword>
<comment type="pathway">
    <text evidence="2">Cell wall biogenesis; lipoteichoic acid biosynthesis.</text>
</comment>
<feature type="transmembrane region" description="Helical" evidence="11">
    <location>
        <begin position="124"/>
        <end position="143"/>
    </location>
</feature>
<feature type="transmembrane region" description="Helical" evidence="11">
    <location>
        <begin position="76"/>
        <end position="96"/>
    </location>
</feature>
<dbReference type="Pfam" id="PF00884">
    <property type="entry name" value="Sulfatase"/>
    <property type="match status" value="1"/>
</dbReference>
<keyword evidence="4" id="KW-1003">Cell membrane</keyword>
<dbReference type="PANTHER" id="PTHR47371:SF3">
    <property type="entry name" value="PHOSPHOGLYCEROL TRANSFERASE I"/>
    <property type="match status" value="1"/>
</dbReference>
<feature type="domain" description="Sulfatase N-terminal" evidence="12">
    <location>
        <begin position="256"/>
        <end position="542"/>
    </location>
</feature>
<organism evidence="13 14">
    <name type="scientific">Clostridium intestinale DSM 6191</name>
    <dbReference type="NCBI Taxonomy" id="1121320"/>
    <lineage>
        <taxon>Bacteria</taxon>
        <taxon>Bacillati</taxon>
        <taxon>Bacillota</taxon>
        <taxon>Clostridia</taxon>
        <taxon>Eubacteriales</taxon>
        <taxon>Clostridiaceae</taxon>
        <taxon>Clostridium</taxon>
    </lineage>
</organism>
<evidence type="ECO:0000256" key="9">
    <source>
        <dbReference type="PIRSR" id="PIRSR005091-2"/>
    </source>
</evidence>
<dbReference type="GO" id="GO:0016740">
    <property type="term" value="F:transferase activity"/>
    <property type="evidence" value="ECO:0007669"/>
    <property type="project" value="UniProtKB-KW"/>
</dbReference>
<reference evidence="13 14" key="1">
    <citation type="submission" date="2016-11" db="EMBL/GenBank/DDBJ databases">
        <authorList>
            <person name="Jaros S."/>
            <person name="Januszkiewicz K."/>
            <person name="Wedrychowicz H."/>
        </authorList>
    </citation>
    <scope>NUCLEOTIDE SEQUENCE [LARGE SCALE GENOMIC DNA]</scope>
    <source>
        <strain evidence="13 14">DSM 6191</strain>
    </source>
</reference>
<dbReference type="Gene3D" id="3.30.1120.170">
    <property type="match status" value="1"/>
</dbReference>
<evidence type="ECO:0000256" key="10">
    <source>
        <dbReference type="PIRSR" id="PIRSR005091-3"/>
    </source>
</evidence>
<keyword evidence="9" id="KW-0464">Manganese</keyword>
<keyword evidence="9" id="KW-0479">Metal-binding</keyword>
<comment type="similarity">
    <text evidence="3">Belongs to the LTA synthase family.</text>
</comment>
<feature type="binding site" evidence="10">
    <location>
        <position position="481"/>
    </location>
    <ligand>
        <name>Mn(2+)</name>
        <dbReference type="ChEBI" id="CHEBI:29035"/>
    </ligand>
</feature>
<proteinExistence type="inferred from homology"/>
<dbReference type="RefSeq" id="WP_073020598.1">
    <property type="nucleotide sequence ID" value="NZ_FQXU01000009.1"/>
</dbReference>
<dbReference type="CDD" id="cd16015">
    <property type="entry name" value="LTA_synthase"/>
    <property type="match status" value="1"/>
</dbReference>
<dbReference type="Gene3D" id="3.40.720.10">
    <property type="entry name" value="Alkaline Phosphatase, subunit A"/>
    <property type="match status" value="1"/>
</dbReference>
<dbReference type="InterPro" id="IPR050448">
    <property type="entry name" value="OpgB/LTA_synthase_biosynth"/>
</dbReference>
<dbReference type="InterPro" id="IPR000917">
    <property type="entry name" value="Sulfatase_N"/>
</dbReference>
<dbReference type="EMBL" id="FQXU01000009">
    <property type="protein sequence ID" value="SHI23851.1"/>
    <property type="molecule type" value="Genomic_DNA"/>
</dbReference>
<feature type="transmembrane region" description="Helical" evidence="11">
    <location>
        <begin position="12"/>
        <end position="32"/>
    </location>
</feature>
<gene>
    <name evidence="13" type="ORF">SAMN02745941_02952</name>
</gene>
<keyword evidence="7 11" id="KW-0472">Membrane</keyword>
<dbReference type="SUPFAM" id="SSF53649">
    <property type="entry name" value="Alkaline phosphatase-like"/>
    <property type="match status" value="1"/>
</dbReference>
<sequence length="602" mass="69134">MKQRKIGTYVDFIALITYIIIILKSAIYLSMLRTVGSASINFKTMYFGTPDILTHLVIPIVIISFSYLFKGKAKVGFNLIIDLFISLFFMFDIWYYRANGTFLSIRHLLYPETFNPLGKSLLNFRAVDMLFLVDIIIFVVIFLKTSIEYKEFKRNVVAFVLLLTLSSSYIVYAHYTIDIYDKTNGDKMLFRTCWAPFQSMSNMSPLGYHGYDVYKYLKEVKDINLTSEDKSKIEDWLNFNNENIADNEYKGMLEGKNLIAIQVESLENFVIGQKIYDQELTPNLNKMLGNSLYFSNIHEQNNSGTSSDADLMVNTSVFPIRNGSTFFDYTARSYTTLPNILKDKGYTTMSTHPEVPGNWNWAEAHKGSLGFENIFDISYFNVDEVIGLGLSDESYLRQVGEKLKDLKSPFYGYMVTLTSHGPFEIPEDKKYLKLPKELDETLLGGYFQSVRYVDEVVGKFLKQLEAQGMLNNSVIMLYGDHTGIHKFYNDKIQDIKLEGDWWKKVDMKIPYIIYNPSLKGEEIKANGGQVDMLPTISYLLGVDREKFGKTTMGRVLVNTNRDTTVLNSGEIIGTPKNEEEEKHLKETLDVANKIILGDYFKK</sequence>
<evidence type="ECO:0000313" key="13">
    <source>
        <dbReference type="EMBL" id="SHI23851.1"/>
    </source>
</evidence>
<name>A0A1M5ZI25_9CLOT</name>
<dbReference type="InterPro" id="IPR017850">
    <property type="entry name" value="Alkaline_phosphatase_core_sf"/>
</dbReference>
<accession>A0A1M5ZI25</accession>
<keyword evidence="13" id="KW-0808">Transferase</keyword>
<evidence type="ECO:0000256" key="11">
    <source>
        <dbReference type="SAM" id="Phobius"/>
    </source>
</evidence>
<dbReference type="PANTHER" id="PTHR47371">
    <property type="entry name" value="LIPOTEICHOIC ACID SYNTHASE"/>
    <property type="match status" value="1"/>
</dbReference>
<dbReference type="InterPro" id="IPR012160">
    <property type="entry name" value="LtaS-like"/>
</dbReference>
<evidence type="ECO:0000256" key="7">
    <source>
        <dbReference type="ARBA" id="ARBA00023136"/>
    </source>
</evidence>
<dbReference type="GO" id="GO:0046872">
    <property type="term" value="F:metal ion binding"/>
    <property type="evidence" value="ECO:0007669"/>
    <property type="project" value="UniProtKB-KW"/>
</dbReference>
<evidence type="ECO:0000256" key="3">
    <source>
        <dbReference type="ARBA" id="ARBA00009983"/>
    </source>
</evidence>
<evidence type="ECO:0000256" key="1">
    <source>
        <dbReference type="ARBA" id="ARBA00004651"/>
    </source>
</evidence>
<protein>
    <submittedName>
        <fullName evidence="13">Phosphoglycerol transferase MdoB</fullName>
    </submittedName>
</protein>
<feature type="transmembrane region" description="Helical" evidence="11">
    <location>
        <begin position="155"/>
        <end position="175"/>
    </location>
</feature>
<feature type="transmembrane region" description="Helical" evidence="11">
    <location>
        <begin position="52"/>
        <end position="69"/>
    </location>
</feature>
<evidence type="ECO:0000256" key="5">
    <source>
        <dbReference type="ARBA" id="ARBA00022692"/>
    </source>
</evidence>